<dbReference type="OrthoDB" id="9810084at2"/>
<gene>
    <name evidence="1" type="ORF">CRP01_29815</name>
</gene>
<dbReference type="InterPro" id="IPR007438">
    <property type="entry name" value="DUF488"/>
</dbReference>
<sequence length="297" mass="35101">MYYRRKILLALAESFPSGLSKTQFQKLLFLMTRGQSKKAYDFVPYKYGCFSFQAANDIRILTNSHLLRKQENSENTFFFNENESIVSTLKKEDRDLLQRIKIQFGEFSQEELIKHTYIEYPYYAINSKIANRLLDEKQLEKIDKQRREFSDTTLFTIGYEGISLENYINKLIINGVELLVDVRKNSFSMKYGFSKSQLQNACQSVDIQFIHIPELGIESSERKKLNSIQDYKELFDRYESSTLMESNKSLENIVELIKAHKRIALTCFEREVCMCHRGRITKRLSAWPDWDIPIRHL</sequence>
<dbReference type="EMBL" id="PDUD01000035">
    <property type="protein sequence ID" value="PHN03003.1"/>
    <property type="molecule type" value="Genomic_DNA"/>
</dbReference>
<evidence type="ECO:0000313" key="1">
    <source>
        <dbReference type="EMBL" id="PHN03003.1"/>
    </source>
</evidence>
<protein>
    <recommendedName>
        <fullName evidence="3">DUF488 domain-containing protein</fullName>
    </recommendedName>
</protein>
<accession>A0A2D0N5F8</accession>
<evidence type="ECO:0008006" key="3">
    <source>
        <dbReference type="Google" id="ProtNLM"/>
    </source>
</evidence>
<dbReference type="AlphaFoldDB" id="A0A2D0N5F8"/>
<evidence type="ECO:0000313" key="2">
    <source>
        <dbReference type="Proteomes" id="UP000223913"/>
    </source>
</evidence>
<proteinExistence type="predicted"/>
<organism evidence="1 2">
    <name type="scientific">Flavilitoribacter nigricans (strain ATCC 23147 / DSM 23189 / NBRC 102662 / NCIMB 1420 / SS-2)</name>
    <name type="common">Lewinella nigricans</name>
    <dbReference type="NCBI Taxonomy" id="1122177"/>
    <lineage>
        <taxon>Bacteria</taxon>
        <taxon>Pseudomonadati</taxon>
        <taxon>Bacteroidota</taxon>
        <taxon>Saprospiria</taxon>
        <taxon>Saprospirales</taxon>
        <taxon>Lewinellaceae</taxon>
        <taxon>Flavilitoribacter</taxon>
    </lineage>
</organism>
<name>A0A2D0N5F8_FLAN2</name>
<keyword evidence="2" id="KW-1185">Reference proteome</keyword>
<dbReference type="Pfam" id="PF04343">
    <property type="entry name" value="DUF488"/>
    <property type="match status" value="1"/>
</dbReference>
<reference evidence="1 2" key="1">
    <citation type="submission" date="2017-10" db="EMBL/GenBank/DDBJ databases">
        <title>The draft genome sequence of Lewinella nigricans NBRC 102662.</title>
        <authorList>
            <person name="Wang K."/>
        </authorList>
    </citation>
    <scope>NUCLEOTIDE SEQUENCE [LARGE SCALE GENOMIC DNA]</scope>
    <source>
        <strain evidence="1 2">NBRC 102662</strain>
    </source>
</reference>
<comment type="caution">
    <text evidence="1">The sequence shown here is derived from an EMBL/GenBank/DDBJ whole genome shotgun (WGS) entry which is preliminary data.</text>
</comment>
<dbReference type="Proteomes" id="UP000223913">
    <property type="component" value="Unassembled WGS sequence"/>
</dbReference>
<dbReference type="PANTHER" id="PTHR39337">
    <property type="entry name" value="BLR5642 PROTEIN"/>
    <property type="match status" value="1"/>
</dbReference>
<dbReference type="PANTHER" id="PTHR39337:SF1">
    <property type="entry name" value="BLR5642 PROTEIN"/>
    <property type="match status" value="1"/>
</dbReference>
<dbReference type="RefSeq" id="WP_099153719.1">
    <property type="nucleotide sequence ID" value="NZ_PDUD01000035.1"/>
</dbReference>